<accession>A0A1F6LHU5</accession>
<dbReference type="PANTHER" id="PTHR11669:SF0">
    <property type="entry name" value="PROTEIN STICHEL-LIKE 2"/>
    <property type="match status" value="1"/>
</dbReference>
<dbReference type="Gene3D" id="1.10.8.60">
    <property type="match status" value="1"/>
</dbReference>
<dbReference type="GO" id="GO:0046872">
    <property type="term" value="F:metal ion binding"/>
    <property type="evidence" value="ECO:0007669"/>
    <property type="project" value="UniProtKB-KW"/>
</dbReference>
<dbReference type="GO" id="GO:0005524">
    <property type="term" value="F:ATP binding"/>
    <property type="evidence" value="ECO:0007669"/>
    <property type="project" value="UniProtKB-KW"/>
</dbReference>
<dbReference type="NCBIfam" id="NF004046">
    <property type="entry name" value="PRK05563.1"/>
    <property type="match status" value="1"/>
</dbReference>
<dbReference type="EC" id="2.7.7.7" evidence="11"/>
<dbReference type="Gene3D" id="1.20.272.10">
    <property type="match status" value="1"/>
</dbReference>
<dbReference type="InterPro" id="IPR003593">
    <property type="entry name" value="AAA+_ATPase"/>
</dbReference>
<evidence type="ECO:0000256" key="12">
    <source>
        <dbReference type="SAM" id="MobiDB-lite"/>
    </source>
</evidence>
<dbReference type="InterPro" id="IPR008921">
    <property type="entry name" value="DNA_pol3_clamp-load_cplx_C"/>
</dbReference>
<dbReference type="SUPFAM" id="SSF48019">
    <property type="entry name" value="post-AAA+ oligomerization domain-like"/>
    <property type="match status" value="1"/>
</dbReference>
<dbReference type="GO" id="GO:0003677">
    <property type="term" value="F:DNA binding"/>
    <property type="evidence" value="ECO:0007669"/>
    <property type="project" value="InterPro"/>
</dbReference>
<keyword evidence="7" id="KW-0862">Zinc</keyword>
<dbReference type="InterPro" id="IPR012763">
    <property type="entry name" value="DNA_pol_III_sug/sutau_N"/>
</dbReference>
<keyword evidence="3 11" id="KW-0548">Nucleotidyltransferase</keyword>
<dbReference type="Gene3D" id="3.40.50.300">
    <property type="entry name" value="P-loop containing nucleotide triphosphate hydrolases"/>
    <property type="match status" value="1"/>
</dbReference>
<keyword evidence="2 11" id="KW-0808">Transferase</keyword>
<evidence type="ECO:0000256" key="10">
    <source>
        <dbReference type="ARBA" id="ARBA00049244"/>
    </source>
</evidence>
<sequence>MALYHRHRPQKFAELIGQEHIVQTITNQIKSNRIAHAYLFSGSRGIGKTTAARLLAKAINCEKREKDNTEPCNNCEICNEISKTSSIDVIEIDAASHTGVDNVRENIIENAQFRPTKSKYKVFIIDEAHMLSTPAFNALLKILEEPPQYVIFILATTEYHKLPITIISRCQRFNFKKVSYDAMKKNLEDIAKKENIKIDKDVIERIINKSDGSVRDSVSLLDQIMSTNEKHITSDIASIVLPTSNIDEIITLIESIINHETQKALESINKMTDEGIDMSQLAYDVIEILRIMLISKNQTKLTIANLDLNKEAEKKLLKLNKAIESSDIIKLIDLFIKRRSEIKMHTITQLPLELVIVEWSTTDTAHTKNNENNGENNDDNTKTEENNSKDETKDIKEDKKSIKEKVKELLNKESSISLDDTKEKWNDFMSKIEKKSTSLSFILKTATLEKIDGNTIIISVAFAIHKDKLMSAECKKNIEEILLNVYNTKILIDVIVNQVDEPNPKIDTEIRDLTAAFGGEI</sequence>
<dbReference type="InterPro" id="IPR045085">
    <property type="entry name" value="HLD_clamp_pol_III_gamma_tau"/>
</dbReference>
<evidence type="ECO:0000256" key="3">
    <source>
        <dbReference type="ARBA" id="ARBA00022695"/>
    </source>
</evidence>
<dbReference type="Pfam" id="PF13177">
    <property type="entry name" value="DNA_pol3_delta2"/>
    <property type="match status" value="1"/>
</dbReference>
<comment type="subunit">
    <text evidence="11">DNA polymerase III contains a core (composed of alpha, epsilon and theta chains) that associates with a tau subunit. This core dimerizes to form the POLIII' complex. PolIII' associates with the gamma complex (composed of gamma, delta, delta', psi and chi chains) and with the beta chain to form the complete DNA polymerase III complex.</text>
</comment>
<evidence type="ECO:0000313" key="15">
    <source>
        <dbReference type="Proteomes" id="UP000177067"/>
    </source>
</evidence>
<keyword evidence="8 11" id="KW-0067">ATP-binding</keyword>
<comment type="caution">
    <text evidence="14">The sequence shown here is derived from an EMBL/GenBank/DDBJ whole genome shotgun (WGS) entry which is preliminary data.</text>
</comment>
<dbReference type="GO" id="GO:0003887">
    <property type="term" value="F:DNA-directed DNA polymerase activity"/>
    <property type="evidence" value="ECO:0007669"/>
    <property type="project" value="UniProtKB-KW"/>
</dbReference>
<comment type="catalytic activity">
    <reaction evidence="10 11">
        <text>DNA(n) + a 2'-deoxyribonucleoside 5'-triphosphate = DNA(n+1) + diphosphate</text>
        <dbReference type="Rhea" id="RHEA:22508"/>
        <dbReference type="Rhea" id="RHEA-COMP:17339"/>
        <dbReference type="Rhea" id="RHEA-COMP:17340"/>
        <dbReference type="ChEBI" id="CHEBI:33019"/>
        <dbReference type="ChEBI" id="CHEBI:61560"/>
        <dbReference type="ChEBI" id="CHEBI:173112"/>
        <dbReference type="EC" id="2.7.7.7"/>
    </reaction>
</comment>
<organism evidence="14 15">
    <name type="scientific">Candidatus Magasanikbacteria bacterium RIFCSPHIGHO2_01_FULL_33_34</name>
    <dbReference type="NCBI Taxonomy" id="1798671"/>
    <lineage>
        <taxon>Bacteria</taxon>
        <taxon>Candidatus Magasanikiibacteriota</taxon>
    </lineage>
</organism>
<proteinExistence type="inferred from homology"/>
<dbReference type="CDD" id="cd18137">
    <property type="entry name" value="HLD_clamp_pol_III_gamma_tau"/>
    <property type="match status" value="1"/>
</dbReference>
<dbReference type="EMBL" id="MFPS01000008">
    <property type="protein sequence ID" value="OGH58863.1"/>
    <property type="molecule type" value="Genomic_DNA"/>
</dbReference>
<gene>
    <name evidence="11" type="primary">dnaX</name>
    <name evidence="14" type="ORF">A2725_03895</name>
</gene>
<dbReference type="InterPro" id="IPR022754">
    <property type="entry name" value="DNA_pol_III_gamma-3"/>
</dbReference>
<feature type="region of interest" description="Disordered" evidence="12">
    <location>
        <begin position="365"/>
        <end position="396"/>
    </location>
</feature>
<protein>
    <recommendedName>
        <fullName evidence="11">DNA polymerase III subunit gamma/tau</fullName>
        <ecNumber evidence="11">2.7.7.7</ecNumber>
    </recommendedName>
</protein>
<dbReference type="Pfam" id="PF22608">
    <property type="entry name" value="DNAX_ATPase_lid"/>
    <property type="match status" value="1"/>
</dbReference>
<evidence type="ECO:0000256" key="6">
    <source>
        <dbReference type="ARBA" id="ARBA00022741"/>
    </source>
</evidence>
<dbReference type="PANTHER" id="PTHR11669">
    <property type="entry name" value="REPLICATION FACTOR C / DNA POLYMERASE III GAMMA-TAU SUBUNIT"/>
    <property type="match status" value="1"/>
</dbReference>
<evidence type="ECO:0000256" key="9">
    <source>
        <dbReference type="ARBA" id="ARBA00022932"/>
    </source>
</evidence>
<dbReference type="GO" id="GO:0009360">
    <property type="term" value="C:DNA polymerase III complex"/>
    <property type="evidence" value="ECO:0007669"/>
    <property type="project" value="InterPro"/>
</dbReference>
<dbReference type="AlphaFoldDB" id="A0A1F6LHU5"/>
<dbReference type="GO" id="GO:0006261">
    <property type="term" value="P:DNA-templated DNA replication"/>
    <property type="evidence" value="ECO:0007669"/>
    <property type="project" value="TreeGrafter"/>
</dbReference>
<dbReference type="SMART" id="SM00382">
    <property type="entry name" value="AAA"/>
    <property type="match status" value="1"/>
</dbReference>
<keyword evidence="5" id="KW-0479">Metal-binding</keyword>
<dbReference type="Pfam" id="PF12169">
    <property type="entry name" value="DNA_pol3_gamma3"/>
    <property type="match status" value="1"/>
</dbReference>
<comment type="similarity">
    <text evidence="1 11">Belongs to the DnaX/STICHEL family.</text>
</comment>
<dbReference type="FunFam" id="3.40.50.300:FF:000014">
    <property type="entry name" value="DNA polymerase III subunit gamma/tau"/>
    <property type="match status" value="1"/>
</dbReference>
<comment type="function">
    <text evidence="11">DNA polymerase III is a complex, multichain enzyme responsible for most of the replicative synthesis in bacteria. This DNA polymerase also exhibits 3' to 5' exonuclease activity.</text>
</comment>
<dbReference type="CDD" id="cd00009">
    <property type="entry name" value="AAA"/>
    <property type="match status" value="1"/>
</dbReference>
<dbReference type="InterPro" id="IPR050238">
    <property type="entry name" value="DNA_Rep/Repair_Clamp_Loader"/>
</dbReference>
<feature type="compositionally biased region" description="Basic and acidic residues" evidence="12">
    <location>
        <begin position="379"/>
        <end position="396"/>
    </location>
</feature>
<dbReference type="Proteomes" id="UP000177067">
    <property type="component" value="Unassembled WGS sequence"/>
</dbReference>
<reference evidence="14 15" key="1">
    <citation type="journal article" date="2016" name="Nat. Commun.">
        <title>Thousands of microbial genomes shed light on interconnected biogeochemical processes in an aquifer system.</title>
        <authorList>
            <person name="Anantharaman K."/>
            <person name="Brown C.T."/>
            <person name="Hug L.A."/>
            <person name="Sharon I."/>
            <person name="Castelle C.J."/>
            <person name="Probst A.J."/>
            <person name="Thomas B.C."/>
            <person name="Singh A."/>
            <person name="Wilkins M.J."/>
            <person name="Karaoz U."/>
            <person name="Brodie E.L."/>
            <person name="Williams K.H."/>
            <person name="Hubbard S.S."/>
            <person name="Banfield J.F."/>
        </authorList>
    </citation>
    <scope>NUCLEOTIDE SEQUENCE [LARGE SCALE GENOMIC DNA]</scope>
</reference>
<evidence type="ECO:0000256" key="4">
    <source>
        <dbReference type="ARBA" id="ARBA00022705"/>
    </source>
</evidence>
<evidence type="ECO:0000256" key="8">
    <source>
        <dbReference type="ARBA" id="ARBA00022840"/>
    </source>
</evidence>
<evidence type="ECO:0000313" key="14">
    <source>
        <dbReference type="EMBL" id="OGH58863.1"/>
    </source>
</evidence>
<keyword evidence="6 11" id="KW-0547">Nucleotide-binding</keyword>
<keyword evidence="9 11" id="KW-0239">DNA-directed DNA polymerase</keyword>
<evidence type="ECO:0000256" key="11">
    <source>
        <dbReference type="RuleBase" id="RU364063"/>
    </source>
</evidence>
<evidence type="ECO:0000256" key="5">
    <source>
        <dbReference type="ARBA" id="ARBA00022723"/>
    </source>
</evidence>
<dbReference type="InterPro" id="IPR027417">
    <property type="entry name" value="P-loop_NTPase"/>
</dbReference>
<evidence type="ECO:0000256" key="2">
    <source>
        <dbReference type="ARBA" id="ARBA00022679"/>
    </source>
</evidence>
<evidence type="ECO:0000256" key="1">
    <source>
        <dbReference type="ARBA" id="ARBA00006360"/>
    </source>
</evidence>
<name>A0A1F6LHU5_9BACT</name>
<dbReference type="NCBIfam" id="TIGR02397">
    <property type="entry name" value="dnaX_nterm"/>
    <property type="match status" value="1"/>
</dbReference>
<evidence type="ECO:0000259" key="13">
    <source>
        <dbReference type="SMART" id="SM00382"/>
    </source>
</evidence>
<evidence type="ECO:0000256" key="7">
    <source>
        <dbReference type="ARBA" id="ARBA00022833"/>
    </source>
</evidence>
<dbReference type="SUPFAM" id="SSF52540">
    <property type="entry name" value="P-loop containing nucleoside triphosphate hydrolases"/>
    <property type="match status" value="1"/>
</dbReference>
<keyword evidence="4 11" id="KW-0235">DNA replication</keyword>
<feature type="domain" description="AAA+ ATPase" evidence="13">
    <location>
        <begin position="34"/>
        <end position="179"/>
    </location>
</feature>